<keyword evidence="1" id="KW-0472">Membrane</keyword>
<comment type="caution">
    <text evidence="3">The sequence shown here is derived from an EMBL/GenBank/DDBJ whole genome shotgun (WGS) entry which is preliminary data.</text>
</comment>
<dbReference type="SMART" id="SM00869">
    <property type="entry name" value="Autotransporter"/>
    <property type="match status" value="1"/>
</dbReference>
<dbReference type="InterPro" id="IPR013783">
    <property type="entry name" value="Ig-like_fold"/>
</dbReference>
<dbReference type="InterPro" id="IPR015919">
    <property type="entry name" value="Cadherin-like_sf"/>
</dbReference>
<dbReference type="AlphaFoldDB" id="A0A6I0DSN8"/>
<reference evidence="3 4" key="1">
    <citation type="submission" date="2019-09" db="EMBL/GenBank/DDBJ databases">
        <title>Taxonomic organization of the family Brucellaceae based on a phylogenomic approach.</title>
        <authorList>
            <person name="Leclercq S."/>
            <person name="Cloeckaert A."/>
            <person name="Zygmunt M.S."/>
        </authorList>
    </citation>
    <scope>NUCLEOTIDE SEQUENCE [LARGE SCALE GENOMIC DNA]</scope>
    <source>
        <strain evidence="3 4">CCUG 34461</strain>
    </source>
</reference>
<name>A0A6I0DSN8_BRUAN</name>
<proteinExistence type="predicted"/>
<dbReference type="GO" id="GO:0005509">
    <property type="term" value="F:calcium ion binding"/>
    <property type="evidence" value="ECO:0007669"/>
    <property type="project" value="InterPro"/>
</dbReference>
<dbReference type="Proteomes" id="UP000441102">
    <property type="component" value="Unassembled WGS sequence"/>
</dbReference>
<keyword evidence="1" id="KW-1133">Transmembrane helix</keyword>
<evidence type="ECO:0000259" key="2">
    <source>
        <dbReference type="PROSITE" id="PS51208"/>
    </source>
</evidence>
<dbReference type="Pfam" id="PF05345">
    <property type="entry name" value="He_PIG"/>
    <property type="match status" value="6"/>
</dbReference>
<gene>
    <name evidence="3" type="ORF">F9L06_06175</name>
</gene>
<organism evidence="3 4">
    <name type="scientific">Brucella anthropi</name>
    <name type="common">Ochrobactrum anthropi</name>
    <dbReference type="NCBI Taxonomy" id="529"/>
    <lineage>
        <taxon>Bacteria</taxon>
        <taxon>Pseudomonadati</taxon>
        <taxon>Pseudomonadota</taxon>
        <taxon>Alphaproteobacteria</taxon>
        <taxon>Hyphomicrobiales</taxon>
        <taxon>Brucellaceae</taxon>
        <taxon>Brucella/Ochrobactrum group</taxon>
        <taxon>Brucella</taxon>
    </lineage>
</organism>
<dbReference type="Pfam" id="PF03797">
    <property type="entry name" value="Autotransporter"/>
    <property type="match status" value="1"/>
</dbReference>
<dbReference type="PROSITE" id="PS51208">
    <property type="entry name" value="AUTOTRANSPORTER"/>
    <property type="match status" value="1"/>
</dbReference>
<dbReference type="InterPro" id="IPR005546">
    <property type="entry name" value="Autotransporte_beta"/>
</dbReference>
<protein>
    <submittedName>
        <fullName evidence="3">Autotransporter domain-containing protein</fullName>
    </submittedName>
</protein>
<dbReference type="Gene3D" id="2.60.40.10">
    <property type="entry name" value="Immunoglobulins"/>
    <property type="match status" value="6"/>
</dbReference>
<feature type="domain" description="Autotransporter" evidence="2">
    <location>
        <begin position="841"/>
        <end position="1120"/>
    </location>
</feature>
<accession>A0A6I0DSN8</accession>
<dbReference type="InterPro" id="IPR006315">
    <property type="entry name" value="OM_autotransptr_brl_dom"/>
</dbReference>
<feature type="transmembrane region" description="Helical" evidence="1">
    <location>
        <begin position="30"/>
        <end position="51"/>
    </location>
</feature>
<sequence>MVFKDILILNFILFFTKELKQNIFLYNKNYIFRKIIHSVFGISLTFMALLFPTGNSFAQNEHYDYKFQVGKPVNTKVILPGEHGSATWYPCNYKNDCDEIPGLKYRTDNSKLGYIEGTPTKAGDYLFSFFQNKVFGNEYAYVGVHVDPADVVITTASLSPGRIGVTYPATTLAATGGSGAYTWSANKLPADLTLDATSGIITGTPTEAGSFDVKVTATDKEGHEGHMTYTLVIAAAPTIEITPKALPAGKINQVYAETTLSVSGGTAPYTYKAEGLPEGLSLTGNKIKGTPTEARSFDVKVTATDKEGYEGHMTYTLVIAAAPTIEIAPDALPAGKVNQVYAETTLSVSGGTAPYTYKAEGLPEGLSLTGNKIKGTPTEARSFDVKVTATDKEGYEGHMTYTLVIAAAPTIEIAPDALPAGKINQVYAETTLSVSGGTAPYTYKVEGLPEGLSLTGNKIAGTPTEARSFDVKVTATDKEGYEGHMTYTLVIAAAPTIEIAPDALPAGKINQVYAETTLSVSGGTAPYTYKVEGLPEGLSLTGNKIAGTPTEARSFDVKVTATDKEGYEGHMTYTLVIAAAPTIEIAPDALPAGKINQVYAETTLSVSGGTAPYTYKVEGLPEGLSLTGNKIAGTPTEARSFDVKVTATDKEGYEGHMTYTLVVAEALPVAQSHSMRVMAGTTAFLNLTEGATEGPFTDARIITTPEQSAGHTWIKREGKAYFLYFAASTTFSGGTKLTYSLANARGASNPAVVTIDVVARPDPSKDEEVIGLVRAQVDTANQLAKTQLENFNQRLEQLHSDAECRANSVGINLSLDGQQLHPDLNVLDKLRQADPNEACSSFRRKFSVWTNGALAYGKNDDDNGTNQKNSGTSISGGIDYRFSPSFTGGIGFGYGRVVTDIGERGTRNDGDMFSTALYGSFRSYRNMFLDGVLGYGWLQFDSNRYVTATGETASGQRLGKQVFGSVTLGYEYRNDAWLLSPYARLDAAHTMLGAFDETGAGIFNLAFDKQAVDLLSTTVGIRSEYSVPMDWGILKLRGRLEYSHDFAGASQARIGYADIGGFMPYAIEVDASYRDSFKIGVGVDNQIGRRWSLGLDYSTQIGTTNGALQHSFTWKLSRQFSPGKP</sequence>
<dbReference type="Gene3D" id="2.40.128.130">
    <property type="entry name" value="Autotransporter beta-domain"/>
    <property type="match status" value="1"/>
</dbReference>
<dbReference type="SUPFAM" id="SSF49313">
    <property type="entry name" value="Cadherin-like"/>
    <property type="match status" value="6"/>
</dbReference>
<dbReference type="InterPro" id="IPR036709">
    <property type="entry name" value="Autotransporte_beta_dom_sf"/>
</dbReference>
<keyword evidence="1" id="KW-0812">Transmembrane</keyword>
<dbReference type="NCBIfam" id="TIGR01414">
    <property type="entry name" value="autotrans_barl"/>
    <property type="match status" value="1"/>
</dbReference>
<evidence type="ECO:0000256" key="1">
    <source>
        <dbReference type="SAM" id="Phobius"/>
    </source>
</evidence>
<dbReference type="EMBL" id="WBWX01000002">
    <property type="protein sequence ID" value="KAB2801270.1"/>
    <property type="molecule type" value="Genomic_DNA"/>
</dbReference>
<evidence type="ECO:0000313" key="4">
    <source>
        <dbReference type="Proteomes" id="UP000441102"/>
    </source>
</evidence>
<dbReference type="GO" id="GO:0019867">
    <property type="term" value="C:outer membrane"/>
    <property type="evidence" value="ECO:0007669"/>
    <property type="project" value="InterPro"/>
</dbReference>
<dbReference type="SUPFAM" id="SSF103515">
    <property type="entry name" value="Autotransporter"/>
    <property type="match status" value="1"/>
</dbReference>
<evidence type="ECO:0000313" key="3">
    <source>
        <dbReference type="EMBL" id="KAB2801270.1"/>
    </source>
</evidence>